<accession>A0A8J2P8F5</accession>
<proteinExistence type="predicted"/>
<reference evidence="1" key="1">
    <citation type="submission" date="2021-06" db="EMBL/GenBank/DDBJ databases">
        <authorList>
            <person name="Hodson N. C."/>
            <person name="Mongue J. A."/>
            <person name="Jaron S. K."/>
        </authorList>
    </citation>
    <scope>NUCLEOTIDE SEQUENCE</scope>
</reference>
<dbReference type="AlphaFoldDB" id="A0A8J2P8F5"/>
<evidence type="ECO:0000313" key="1">
    <source>
        <dbReference type="EMBL" id="CAG7785608.1"/>
    </source>
</evidence>
<dbReference type="OrthoDB" id="6381952at2759"/>
<sequence length="116" mass="13246">MQVFGNYTLIRSHMKVGPVELSMQFRTRKGLRRTGATIPAIRMHAVARVNNEGSEMVDFLLDRPHPESIKVRGKLFPLAQRMARNIFSRLFVPSSFLSNRLREKAALALLSKPRGR</sequence>
<keyword evidence="2" id="KW-1185">Reference proteome</keyword>
<evidence type="ECO:0000313" key="2">
    <source>
        <dbReference type="Proteomes" id="UP000708208"/>
    </source>
</evidence>
<gene>
    <name evidence="1" type="ORF">AFUS01_LOCUS24223</name>
</gene>
<comment type="caution">
    <text evidence="1">The sequence shown here is derived from an EMBL/GenBank/DDBJ whole genome shotgun (WGS) entry which is preliminary data.</text>
</comment>
<protein>
    <submittedName>
        <fullName evidence="1">Uncharacterized protein</fullName>
    </submittedName>
</protein>
<dbReference type="Proteomes" id="UP000708208">
    <property type="component" value="Unassembled WGS sequence"/>
</dbReference>
<dbReference type="EMBL" id="CAJVCH010299724">
    <property type="protein sequence ID" value="CAG7785608.1"/>
    <property type="molecule type" value="Genomic_DNA"/>
</dbReference>
<organism evidence="1 2">
    <name type="scientific">Allacma fusca</name>
    <dbReference type="NCBI Taxonomy" id="39272"/>
    <lineage>
        <taxon>Eukaryota</taxon>
        <taxon>Metazoa</taxon>
        <taxon>Ecdysozoa</taxon>
        <taxon>Arthropoda</taxon>
        <taxon>Hexapoda</taxon>
        <taxon>Collembola</taxon>
        <taxon>Symphypleona</taxon>
        <taxon>Sminthuridae</taxon>
        <taxon>Allacma</taxon>
    </lineage>
</organism>
<name>A0A8J2P8F5_9HEXA</name>